<evidence type="ECO:0000256" key="7">
    <source>
        <dbReference type="ARBA" id="ARBA00022842"/>
    </source>
</evidence>
<dbReference type="EMBL" id="CZBU01000005">
    <property type="protein sequence ID" value="CUQ78803.1"/>
    <property type="molecule type" value="Genomic_DNA"/>
</dbReference>
<keyword evidence="3 10" id="KW-0285">Flavoprotein</keyword>
<dbReference type="PANTHER" id="PTHR30040:SF2">
    <property type="entry name" value="FAD:PROTEIN FMN TRANSFERASE"/>
    <property type="match status" value="1"/>
</dbReference>
<evidence type="ECO:0000256" key="3">
    <source>
        <dbReference type="ARBA" id="ARBA00022630"/>
    </source>
</evidence>
<evidence type="ECO:0000313" key="13">
    <source>
        <dbReference type="Proteomes" id="UP000095621"/>
    </source>
</evidence>
<accession>A0A174YUM1</accession>
<feature type="binding site" evidence="11">
    <location>
        <position position="304"/>
    </location>
    <ligand>
        <name>Mg(2+)</name>
        <dbReference type="ChEBI" id="CHEBI:18420"/>
    </ligand>
</feature>
<evidence type="ECO:0000256" key="9">
    <source>
        <dbReference type="ARBA" id="ARBA00048540"/>
    </source>
</evidence>
<organism evidence="12 13">
    <name type="scientific">Lachnospira eligens</name>
    <dbReference type="NCBI Taxonomy" id="39485"/>
    <lineage>
        <taxon>Bacteria</taxon>
        <taxon>Bacillati</taxon>
        <taxon>Bacillota</taxon>
        <taxon>Clostridia</taxon>
        <taxon>Lachnospirales</taxon>
        <taxon>Lachnospiraceae</taxon>
        <taxon>Lachnospira</taxon>
    </lineage>
</organism>
<dbReference type="Gene3D" id="3.10.520.10">
    <property type="entry name" value="ApbE-like domains"/>
    <property type="match status" value="1"/>
</dbReference>
<comment type="similarity">
    <text evidence="10">Belongs to the ApbE family.</text>
</comment>
<evidence type="ECO:0000256" key="10">
    <source>
        <dbReference type="PIRNR" id="PIRNR006268"/>
    </source>
</evidence>
<protein>
    <recommendedName>
        <fullName evidence="2 10">FAD:protein FMN transferase</fullName>
        <ecNumber evidence="1 10">2.7.1.180</ecNumber>
    </recommendedName>
    <alternativeName>
        <fullName evidence="8 10">Flavin transferase</fullName>
    </alternativeName>
</protein>
<evidence type="ECO:0000256" key="5">
    <source>
        <dbReference type="ARBA" id="ARBA00022723"/>
    </source>
</evidence>
<dbReference type="GO" id="GO:0016740">
    <property type="term" value="F:transferase activity"/>
    <property type="evidence" value="ECO:0007669"/>
    <property type="project" value="UniProtKB-UniRule"/>
</dbReference>
<evidence type="ECO:0000256" key="6">
    <source>
        <dbReference type="ARBA" id="ARBA00022827"/>
    </source>
</evidence>
<gene>
    <name evidence="12" type="primary">apbE_2</name>
    <name evidence="12" type="ORF">ERS852490_02454</name>
</gene>
<sequence length="351" mass="38229">MPVYSGNYSMKKFNKIKCFSYVFTVILALGFVLTACEKPAVTLTTPESVNGFKLNTFVQIDSYTSVSKNTLTEALNLCDYYENIFSRTKEDSELSKVNSNQTTSISKEMYELVSAGLEYAALSNGAFDITIGSVSRLWDFTAESPKVPDSGRIAEALTHVDYTRVSVSDNGDGTYSISKPDDVILDLGAVAKGYIADKIKDFLEENGVKRAIINLGGNVLCIGKKTNTDNFGIGVRKPFAANNEVLVALSVDDSSVVSSGNYERYFYADDGTFYHHILNPATGYSYDNDLSDVTILSKDSLTGDCLSTTCFCLGLDDGMKLIESLDGIEAIFVTNEGEIHYSSGAKAYVKS</sequence>
<evidence type="ECO:0000256" key="8">
    <source>
        <dbReference type="ARBA" id="ARBA00031306"/>
    </source>
</evidence>
<feature type="binding site" evidence="11">
    <location>
        <position position="189"/>
    </location>
    <ligand>
        <name>Mg(2+)</name>
        <dbReference type="ChEBI" id="CHEBI:18420"/>
    </ligand>
</feature>
<dbReference type="InterPro" id="IPR024932">
    <property type="entry name" value="ApbE"/>
</dbReference>
<dbReference type="PIRSF" id="PIRSF006268">
    <property type="entry name" value="ApbE"/>
    <property type="match status" value="1"/>
</dbReference>
<dbReference type="GO" id="GO:0046872">
    <property type="term" value="F:metal ion binding"/>
    <property type="evidence" value="ECO:0007669"/>
    <property type="project" value="UniProtKB-UniRule"/>
</dbReference>
<keyword evidence="12" id="KW-0449">Lipoprotein</keyword>
<dbReference type="Proteomes" id="UP000095621">
    <property type="component" value="Unassembled WGS sequence"/>
</dbReference>
<evidence type="ECO:0000313" key="12">
    <source>
        <dbReference type="EMBL" id="CUQ78803.1"/>
    </source>
</evidence>
<comment type="cofactor">
    <cofactor evidence="11">
        <name>Mg(2+)</name>
        <dbReference type="ChEBI" id="CHEBI:18420"/>
    </cofactor>
    <cofactor evidence="11">
        <name>Mn(2+)</name>
        <dbReference type="ChEBI" id="CHEBI:29035"/>
    </cofactor>
    <text evidence="11">Magnesium. Can also use manganese.</text>
</comment>
<keyword evidence="5 10" id="KW-0479">Metal-binding</keyword>
<dbReference type="SUPFAM" id="SSF143631">
    <property type="entry name" value="ApbE-like"/>
    <property type="match status" value="1"/>
</dbReference>
<evidence type="ECO:0000256" key="2">
    <source>
        <dbReference type="ARBA" id="ARBA00016337"/>
    </source>
</evidence>
<dbReference type="Pfam" id="PF02424">
    <property type="entry name" value="ApbE"/>
    <property type="match status" value="1"/>
</dbReference>
<evidence type="ECO:0000256" key="1">
    <source>
        <dbReference type="ARBA" id="ARBA00011955"/>
    </source>
</evidence>
<evidence type="ECO:0000256" key="11">
    <source>
        <dbReference type="PIRSR" id="PIRSR006268-2"/>
    </source>
</evidence>
<reference evidence="12 13" key="1">
    <citation type="submission" date="2015-09" db="EMBL/GenBank/DDBJ databases">
        <authorList>
            <consortium name="Pathogen Informatics"/>
        </authorList>
    </citation>
    <scope>NUCLEOTIDE SEQUENCE [LARGE SCALE GENOMIC DNA]</scope>
    <source>
        <strain evidence="12 13">2789STDY5834875</strain>
    </source>
</reference>
<proteinExistence type="inferred from homology"/>
<keyword evidence="7 10" id="KW-0460">Magnesium</keyword>
<dbReference type="AlphaFoldDB" id="A0A174YUM1"/>
<keyword evidence="6 10" id="KW-0274">FAD</keyword>
<dbReference type="PANTHER" id="PTHR30040">
    <property type="entry name" value="THIAMINE BIOSYNTHESIS LIPOPROTEIN APBE"/>
    <property type="match status" value="1"/>
</dbReference>
<evidence type="ECO:0000256" key="4">
    <source>
        <dbReference type="ARBA" id="ARBA00022679"/>
    </source>
</evidence>
<comment type="catalytic activity">
    <reaction evidence="9 10">
        <text>L-threonyl-[protein] + FAD = FMN-L-threonyl-[protein] + AMP + H(+)</text>
        <dbReference type="Rhea" id="RHEA:36847"/>
        <dbReference type="Rhea" id="RHEA-COMP:11060"/>
        <dbReference type="Rhea" id="RHEA-COMP:11061"/>
        <dbReference type="ChEBI" id="CHEBI:15378"/>
        <dbReference type="ChEBI" id="CHEBI:30013"/>
        <dbReference type="ChEBI" id="CHEBI:57692"/>
        <dbReference type="ChEBI" id="CHEBI:74257"/>
        <dbReference type="ChEBI" id="CHEBI:456215"/>
        <dbReference type="EC" id="2.7.1.180"/>
    </reaction>
</comment>
<dbReference type="EC" id="2.7.1.180" evidence="1 10"/>
<feature type="binding site" evidence="11">
    <location>
        <position position="308"/>
    </location>
    <ligand>
        <name>Mg(2+)</name>
        <dbReference type="ChEBI" id="CHEBI:18420"/>
    </ligand>
</feature>
<name>A0A174YUM1_9FIRM</name>
<keyword evidence="4 10" id="KW-0808">Transferase</keyword>
<dbReference type="InterPro" id="IPR003374">
    <property type="entry name" value="ApbE-like_sf"/>
</dbReference>